<dbReference type="Gene3D" id="1.10.510.10">
    <property type="entry name" value="Transferase(Phosphotransferase) domain 1"/>
    <property type="match status" value="1"/>
</dbReference>
<comment type="caution">
    <text evidence="19">The sequence shown here is derived from an EMBL/GenBank/DDBJ whole genome shotgun (WGS) entry which is preliminary data.</text>
</comment>
<evidence type="ECO:0000256" key="17">
    <source>
        <dbReference type="SAM" id="MobiDB-lite"/>
    </source>
</evidence>
<evidence type="ECO:0000256" key="6">
    <source>
        <dbReference type="ARBA" id="ARBA00022527"/>
    </source>
</evidence>
<name>A0A8H3VV70_VENIN</name>
<gene>
    <name evidence="19" type="ORF">EG327_005381</name>
</gene>
<evidence type="ECO:0000256" key="7">
    <source>
        <dbReference type="ARBA" id="ARBA00022553"/>
    </source>
</evidence>
<feature type="compositionally biased region" description="Low complexity" evidence="17">
    <location>
        <begin position="656"/>
        <end position="677"/>
    </location>
</feature>
<dbReference type="InterPro" id="IPR000719">
    <property type="entry name" value="Prot_kinase_dom"/>
</dbReference>
<evidence type="ECO:0000313" key="19">
    <source>
        <dbReference type="EMBL" id="KAE9993394.1"/>
    </source>
</evidence>
<dbReference type="SUPFAM" id="SSF56112">
    <property type="entry name" value="Protein kinase-like (PK-like)"/>
    <property type="match status" value="1"/>
</dbReference>
<organism evidence="19 20">
    <name type="scientific">Venturia inaequalis</name>
    <name type="common">Apple scab fungus</name>
    <dbReference type="NCBI Taxonomy" id="5025"/>
    <lineage>
        <taxon>Eukaryota</taxon>
        <taxon>Fungi</taxon>
        <taxon>Dikarya</taxon>
        <taxon>Ascomycota</taxon>
        <taxon>Pezizomycotina</taxon>
        <taxon>Dothideomycetes</taxon>
        <taxon>Pleosporomycetidae</taxon>
        <taxon>Venturiales</taxon>
        <taxon>Venturiaceae</taxon>
        <taxon>Venturia</taxon>
    </lineage>
</organism>
<keyword evidence="12 16" id="KW-0067">ATP-binding</keyword>
<feature type="region of interest" description="Disordered" evidence="17">
    <location>
        <begin position="290"/>
        <end position="448"/>
    </location>
</feature>
<keyword evidence="11" id="KW-0418">Kinase</keyword>
<feature type="compositionally biased region" description="Low complexity" evidence="17">
    <location>
        <begin position="380"/>
        <end position="391"/>
    </location>
</feature>
<dbReference type="Pfam" id="PF00069">
    <property type="entry name" value="Pkinase"/>
    <property type="match status" value="1"/>
</dbReference>
<reference evidence="19 20" key="1">
    <citation type="submission" date="2019-07" db="EMBL/GenBank/DDBJ databases">
        <title>Venturia inaequalis Genome Resource.</title>
        <authorList>
            <person name="Lichtner F.J."/>
        </authorList>
    </citation>
    <scope>NUCLEOTIDE SEQUENCE [LARGE SCALE GENOMIC DNA]</scope>
    <source>
        <strain evidence="19 20">DMI_063113</strain>
    </source>
</reference>
<evidence type="ECO:0000256" key="8">
    <source>
        <dbReference type="ARBA" id="ARBA00022679"/>
    </source>
</evidence>
<dbReference type="GO" id="GO:0005524">
    <property type="term" value="F:ATP binding"/>
    <property type="evidence" value="ECO:0007669"/>
    <property type="project" value="UniProtKB-UniRule"/>
</dbReference>
<dbReference type="InterPro" id="IPR017441">
    <property type="entry name" value="Protein_kinase_ATP_BS"/>
</dbReference>
<comment type="catalytic activity">
    <reaction evidence="14">
        <text>L-threonyl-[protein] + ATP = O-phospho-L-threonyl-[protein] + ADP + H(+)</text>
        <dbReference type="Rhea" id="RHEA:46608"/>
        <dbReference type="Rhea" id="RHEA-COMP:11060"/>
        <dbReference type="Rhea" id="RHEA-COMP:11605"/>
        <dbReference type="ChEBI" id="CHEBI:15378"/>
        <dbReference type="ChEBI" id="CHEBI:30013"/>
        <dbReference type="ChEBI" id="CHEBI:30616"/>
        <dbReference type="ChEBI" id="CHEBI:61977"/>
        <dbReference type="ChEBI" id="CHEBI:456216"/>
        <dbReference type="EC" id="2.7.11.1"/>
    </reaction>
</comment>
<feature type="binding site" evidence="16">
    <location>
        <position position="45"/>
    </location>
    <ligand>
        <name>ATP</name>
        <dbReference type="ChEBI" id="CHEBI:30616"/>
    </ligand>
</feature>
<keyword evidence="10 16" id="KW-0547">Nucleotide-binding</keyword>
<dbReference type="GO" id="GO:0004674">
    <property type="term" value="F:protein serine/threonine kinase activity"/>
    <property type="evidence" value="ECO:0007669"/>
    <property type="project" value="UniProtKB-KW"/>
</dbReference>
<dbReference type="PANTHER" id="PTHR48012">
    <property type="entry name" value="STERILE20-LIKE KINASE, ISOFORM B-RELATED"/>
    <property type="match status" value="1"/>
</dbReference>
<comment type="similarity">
    <text evidence="3">Belongs to the protein kinase superfamily. STE Ser/Thr protein kinase family. STE20 subfamily.</text>
</comment>
<evidence type="ECO:0000256" key="1">
    <source>
        <dbReference type="ARBA" id="ARBA00001946"/>
    </source>
</evidence>
<feature type="region of interest" description="Disordered" evidence="17">
    <location>
        <begin position="470"/>
        <end position="621"/>
    </location>
</feature>
<dbReference type="FunFam" id="3.30.200.20:FF:000488">
    <property type="entry name" value="Related to severin kinase"/>
    <property type="match status" value="1"/>
</dbReference>
<evidence type="ECO:0000313" key="20">
    <source>
        <dbReference type="Proteomes" id="UP000490939"/>
    </source>
</evidence>
<evidence type="ECO:0000256" key="3">
    <source>
        <dbReference type="ARBA" id="ARBA00008874"/>
    </source>
</evidence>
<comment type="subcellular location">
    <subcellularLocation>
        <location evidence="2">Cytoplasm</location>
    </subcellularLocation>
</comment>
<dbReference type="SMART" id="SM00220">
    <property type="entry name" value="S_TKc"/>
    <property type="match status" value="1"/>
</dbReference>
<feature type="domain" description="Protein kinase" evidence="18">
    <location>
        <begin position="16"/>
        <end position="266"/>
    </location>
</feature>
<feature type="compositionally biased region" description="Low complexity" evidence="17">
    <location>
        <begin position="584"/>
        <end position="612"/>
    </location>
</feature>
<evidence type="ECO:0000256" key="4">
    <source>
        <dbReference type="ARBA" id="ARBA00012513"/>
    </source>
</evidence>
<evidence type="ECO:0000256" key="14">
    <source>
        <dbReference type="ARBA" id="ARBA00047899"/>
    </source>
</evidence>
<protein>
    <recommendedName>
        <fullName evidence="4">non-specific serine/threonine protein kinase</fullName>
        <ecNumber evidence="4">2.7.11.1</ecNumber>
    </recommendedName>
</protein>
<dbReference type="PANTHER" id="PTHR48012:SF10">
    <property type="entry name" value="FI20177P1"/>
    <property type="match status" value="1"/>
</dbReference>
<dbReference type="EC" id="2.7.11.1" evidence="4"/>
<accession>A0A8H3VV70</accession>
<dbReference type="InterPro" id="IPR050629">
    <property type="entry name" value="STE20/SPS1-PAK"/>
</dbReference>
<evidence type="ECO:0000256" key="5">
    <source>
        <dbReference type="ARBA" id="ARBA00022490"/>
    </source>
</evidence>
<keyword evidence="6" id="KW-0723">Serine/threonine-protein kinase</keyword>
<evidence type="ECO:0000256" key="9">
    <source>
        <dbReference type="ARBA" id="ARBA00022723"/>
    </source>
</evidence>
<feature type="region of interest" description="Disordered" evidence="17">
    <location>
        <begin position="655"/>
        <end position="698"/>
    </location>
</feature>
<dbReference type="Gene3D" id="3.30.200.20">
    <property type="entry name" value="Phosphorylase Kinase, domain 1"/>
    <property type="match status" value="1"/>
</dbReference>
<evidence type="ECO:0000256" key="11">
    <source>
        <dbReference type="ARBA" id="ARBA00022777"/>
    </source>
</evidence>
<keyword evidence="20" id="KW-1185">Reference proteome</keyword>
<dbReference type="PROSITE" id="PS50011">
    <property type="entry name" value="PROTEIN_KINASE_DOM"/>
    <property type="match status" value="1"/>
</dbReference>
<dbReference type="FunFam" id="1.10.510.10:FF:000411">
    <property type="entry name" value="Probable Ste20-like kinase Don3"/>
    <property type="match status" value="1"/>
</dbReference>
<keyword evidence="7" id="KW-0597">Phosphoprotein</keyword>
<dbReference type="CDD" id="cd06609">
    <property type="entry name" value="STKc_MST3_like"/>
    <property type="match status" value="1"/>
</dbReference>
<comment type="cofactor">
    <cofactor evidence="1">
        <name>Mg(2+)</name>
        <dbReference type="ChEBI" id="CHEBI:18420"/>
    </cofactor>
</comment>
<dbReference type="PROSITE" id="PS00107">
    <property type="entry name" value="PROTEIN_KINASE_ATP"/>
    <property type="match status" value="1"/>
</dbReference>
<proteinExistence type="inferred from homology"/>
<feature type="compositionally biased region" description="Polar residues" evidence="17">
    <location>
        <begin position="423"/>
        <end position="437"/>
    </location>
</feature>
<dbReference type="EMBL" id="WNWR01000031">
    <property type="protein sequence ID" value="KAE9993394.1"/>
    <property type="molecule type" value="Genomic_DNA"/>
</dbReference>
<keyword evidence="8" id="KW-0808">Transferase</keyword>
<comment type="catalytic activity">
    <reaction evidence="15">
        <text>L-seryl-[protein] + ATP = O-phospho-L-seryl-[protein] + ADP + H(+)</text>
        <dbReference type="Rhea" id="RHEA:17989"/>
        <dbReference type="Rhea" id="RHEA-COMP:9863"/>
        <dbReference type="Rhea" id="RHEA-COMP:11604"/>
        <dbReference type="ChEBI" id="CHEBI:15378"/>
        <dbReference type="ChEBI" id="CHEBI:29999"/>
        <dbReference type="ChEBI" id="CHEBI:30616"/>
        <dbReference type="ChEBI" id="CHEBI:83421"/>
        <dbReference type="ChEBI" id="CHEBI:456216"/>
        <dbReference type="EC" id="2.7.11.1"/>
    </reaction>
</comment>
<evidence type="ECO:0000256" key="2">
    <source>
        <dbReference type="ARBA" id="ARBA00004496"/>
    </source>
</evidence>
<evidence type="ECO:0000256" key="10">
    <source>
        <dbReference type="ARBA" id="ARBA00022741"/>
    </source>
</evidence>
<keyword evidence="5" id="KW-0963">Cytoplasm</keyword>
<evidence type="ECO:0000259" key="18">
    <source>
        <dbReference type="PROSITE" id="PS50011"/>
    </source>
</evidence>
<keyword evidence="13" id="KW-0460">Magnesium</keyword>
<feature type="compositionally biased region" description="Polar residues" evidence="17">
    <location>
        <begin position="562"/>
        <end position="577"/>
    </location>
</feature>
<dbReference type="Proteomes" id="UP000490939">
    <property type="component" value="Unassembled WGS sequence"/>
</dbReference>
<dbReference type="AlphaFoldDB" id="A0A8H3VV70"/>
<evidence type="ECO:0000256" key="16">
    <source>
        <dbReference type="PROSITE-ProRule" id="PRU10141"/>
    </source>
</evidence>
<evidence type="ECO:0000256" key="15">
    <source>
        <dbReference type="ARBA" id="ARBA00048679"/>
    </source>
</evidence>
<evidence type="ECO:0000256" key="12">
    <source>
        <dbReference type="ARBA" id="ARBA00022840"/>
    </source>
</evidence>
<feature type="compositionally biased region" description="Low complexity" evidence="17">
    <location>
        <begin position="489"/>
        <end position="505"/>
    </location>
</feature>
<feature type="compositionally biased region" description="Polar residues" evidence="17">
    <location>
        <begin position="506"/>
        <end position="522"/>
    </location>
</feature>
<dbReference type="GO" id="GO:0005737">
    <property type="term" value="C:cytoplasm"/>
    <property type="evidence" value="ECO:0007669"/>
    <property type="project" value="UniProtKB-SubCell"/>
</dbReference>
<evidence type="ECO:0000256" key="13">
    <source>
        <dbReference type="ARBA" id="ARBA00022842"/>
    </source>
</evidence>
<sequence>MAHETMNGVTDPETIYTKQNCIGGGSFGKVYKGVDKRTGQAVAIKVIDVENAEDEVDDIIQEISILSELHSPYVTKYFGSYLKGSDLWIVMEFCAGGSCGDLMKPGLIPEDYICIIIRELLMGLEYLHGDNKLHRDIKAANILLTANGQVKLADFGVSGQLSQTMTKKNTFVGTPFWMAPEVIKQSGYDHKADIWSLGITALELANGEPPYSEIHPMKVLFLIPKNPPPQLDGKFSNSFKNFVERCLRKEPRERPSAKELLKDPFMKKAKKFQYLTELIERHERWRITHKDKDEESDEEEVREPERRSPGSEDLWDFGTIKPGLSGRNPALMPMNDAAANARQGPAPMSETGSPKKGKRSDVENQRRIPSGNTIKPRQAPPGLASPPSLSPTRKPVPMPAGAPYSPTAAAKVPLPPSPEKANVRQSSPLRQVPSMQASPAKPLPVPKMKPLALDMHDYLQQSIAKEMASIDLDATPRKPSALAPPVSLPQIPTPSQWQSQSTSPSRLTPRQESPSRVSSQQKPLPPIAQQPLPMFAIPSAPIQNTPSQSIAPPQPPQHQEQKAPNPSRSFQNLTPGYNTDPRRSSAAHSPLLSAPESRRPSFASPSPPLSRSGSASHLQQNQDNVTALTSVVIPALESALHRRAYNVNAAITHGIPTSTNSSSASTPLASPMSTSSAGNGQKNRPMTTEEVQKLQQTHENVRRLVSRCIRCFTELDEVDARAPVGMGGGVEGFLEGFLEEVLVRVEAVEEDEHASEQRAAR</sequence>
<keyword evidence="9" id="KW-0479">Metal-binding</keyword>
<dbReference type="InterPro" id="IPR011009">
    <property type="entry name" value="Kinase-like_dom_sf"/>
</dbReference>
<dbReference type="GO" id="GO:0046872">
    <property type="term" value="F:metal ion binding"/>
    <property type="evidence" value="ECO:0007669"/>
    <property type="project" value="UniProtKB-KW"/>
</dbReference>